<proteinExistence type="predicted"/>
<protein>
    <recommendedName>
        <fullName evidence="4">RRM domain-containing protein</fullName>
    </recommendedName>
</protein>
<accession>A0A7R9TS74</accession>
<dbReference type="SMART" id="SM00360">
    <property type="entry name" value="RRM"/>
    <property type="match status" value="1"/>
</dbReference>
<feature type="compositionally biased region" description="Basic and acidic residues" evidence="3">
    <location>
        <begin position="108"/>
        <end position="130"/>
    </location>
</feature>
<dbReference type="CDD" id="cd12347">
    <property type="entry name" value="RRM_PPIE"/>
    <property type="match status" value="1"/>
</dbReference>
<sequence length="130" mass="14291">MEGGAANVGNDGRTLYVGGLADQVTAETLNAAFVPFGDVRDVQIPMDYKEGKHKGFGFVEFAEEDDAAAAVDNMDNAELFGRVLRVNVSQGRGSKREAIWAVDEGETWEERQRGERELKEQIEQRKAAGQ</sequence>
<evidence type="ECO:0000256" key="3">
    <source>
        <dbReference type="SAM" id="MobiDB-lite"/>
    </source>
</evidence>
<dbReference type="InterPro" id="IPR035979">
    <property type="entry name" value="RBD_domain_sf"/>
</dbReference>
<dbReference type="InterPro" id="IPR034168">
    <property type="entry name" value="PPIE_RRM"/>
</dbReference>
<evidence type="ECO:0000256" key="1">
    <source>
        <dbReference type="ARBA" id="ARBA00022884"/>
    </source>
</evidence>
<dbReference type="InterPro" id="IPR000504">
    <property type="entry name" value="RRM_dom"/>
</dbReference>
<dbReference type="Pfam" id="PF00076">
    <property type="entry name" value="RRM_1"/>
    <property type="match status" value="1"/>
</dbReference>
<dbReference type="AlphaFoldDB" id="A0A7R9TS74"/>
<evidence type="ECO:0000313" key="5">
    <source>
        <dbReference type="EMBL" id="CAD8243253.1"/>
    </source>
</evidence>
<feature type="domain" description="RRM" evidence="4">
    <location>
        <begin position="13"/>
        <end position="91"/>
    </location>
</feature>
<dbReference type="GO" id="GO:0003723">
    <property type="term" value="F:RNA binding"/>
    <property type="evidence" value="ECO:0007669"/>
    <property type="project" value="UniProtKB-UniRule"/>
</dbReference>
<reference evidence="5" key="1">
    <citation type="submission" date="2021-01" db="EMBL/GenBank/DDBJ databases">
        <authorList>
            <person name="Corre E."/>
            <person name="Pelletier E."/>
            <person name="Niang G."/>
            <person name="Scheremetjew M."/>
            <person name="Finn R."/>
            <person name="Kale V."/>
            <person name="Holt S."/>
            <person name="Cochrane G."/>
            <person name="Meng A."/>
            <person name="Brown T."/>
            <person name="Cohen L."/>
        </authorList>
    </citation>
    <scope>NUCLEOTIDE SEQUENCE</scope>
    <source>
        <strain evidence="5">CCMP1413</strain>
    </source>
</reference>
<dbReference type="SUPFAM" id="SSF54928">
    <property type="entry name" value="RNA-binding domain, RBD"/>
    <property type="match status" value="1"/>
</dbReference>
<dbReference type="PANTHER" id="PTHR48037:SF1">
    <property type="entry name" value="RRM DOMAIN-CONTAINING PROTEIN"/>
    <property type="match status" value="1"/>
</dbReference>
<dbReference type="EMBL" id="HBDZ01010556">
    <property type="protein sequence ID" value="CAD8243253.1"/>
    <property type="molecule type" value="Transcribed_RNA"/>
</dbReference>
<gene>
    <name evidence="5" type="ORF">PCOL08062_LOCUS8029</name>
</gene>
<dbReference type="InterPro" id="IPR012677">
    <property type="entry name" value="Nucleotide-bd_a/b_plait_sf"/>
</dbReference>
<evidence type="ECO:0000256" key="2">
    <source>
        <dbReference type="PROSITE-ProRule" id="PRU00176"/>
    </source>
</evidence>
<evidence type="ECO:0000259" key="4">
    <source>
        <dbReference type="PROSITE" id="PS50102"/>
    </source>
</evidence>
<organism evidence="5">
    <name type="scientific">Prasinoderma coloniale</name>
    <dbReference type="NCBI Taxonomy" id="156133"/>
    <lineage>
        <taxon>Eukaryota</taxon>
        <taxon>Viridiplantae</taxon>
        <taxon>Prasinodermophyta</taxon>
        <taxon>Prasinodermophyceae</taxon>
        <taxon>Prasinodermales</taxon>
        <taxon>Prasinodermaceae</taxon>
        <taxon>Prasinoderma</taxon>
    </lineage>
</organism>
<feature type="region of interest" description="Disordered" evidence="3">
    <location>
        <begin position="107"/>
        <end position="130"/>
    </location>
</feature>
<dbReference type="PANTHER" id="PTHR48037">
    <property type="entry name" value="ATPASE E1"/>
    <property type="match status" value="1"/>
</dbReference>
<keyword evidence="1 2" id="KW-0694">RNA-binding</keyword>
<dbReference type="Gene3D" id="3.30.70.330">
    <property type="match status" value="1"/>
</dbReference>
<name>A0A7R9TS74_9VIRI</name>
<dbReference type="PROSITE" id="PS50102">
    <property type="entry name" value="RRM"/>
    <property type="match status" value="1"/>
</dbReference>